<keyword evidence="4" id="KW-1185">Reference proteome</keyword>
<name>A0A1M6LNI9_9FLAO</name>
<dbReference type="NCBIfam" id="NF012211">
    <property type="entry name" value="tand_rpt_95"/>
    <property type="match status" value="3"/>
</dbReference>
<organism evidence="3 4">
    <name type="scientific">Aquimarina spongiae</name>
    <dbReference type="NCBI Taxonomy" id="570521"/>
    <lineage>
        <taxon>Bacteria</taxon>
        <taxon>Pseudomonadati</taxon>
        <taxon>Bacteroidota</taxon>
        <taxon>Flavobacteriia</taxon>
        <taxon>Flavobacteriales</taxon>
        <taxon>Flavobacteriaceae</taxon>
        <taxon>Aquimarina</taxon>
    </lineage>
</organism>
<reference evidence="4" key="1">
    <citation type="submission" date="2016-11" db="EMBL/GenBank/DDBJ databases">
        <authorList>
            <person name="Varghese N."/>
            <person name="Submissions S."/>
        </authorList>
    </citation>
    <scope>NUCLEOTIDE SEQUENCE [LARGE SCALE GENOMIC DNA]</scope>
    <source>
        <strain evidence="4">DSM 22623</strain>
    </source>
</reference>
<dbReference type="Gene3D" id="2.60.40.3440">
    <property type="match status" value="3"/>
</dbReference>
<dbReference type="OrthoDB" id="9805017at2"/>
<proteinExistence type="predicted"/>
<dbReference type="STRING" id="570521.SAMN04488508_1251"/>
<gene>
    <name evidence="3" type="ORF">SAMN04488508_1251</name>
</gene>
<dbReference type="Pfam" id="PF17963">
    <property type="entry name" value="Big_9"/>
    <property type="match status" value="3"/>
</dbReference>
<dbReference type="Pfam" id="PF24346">
    <property type="entry name" value="DUF7507"/>
    <property type="match status" value="2"/>
</dbReference>
<feature type="domain" description="DUF7507" evidence="2">
    <location>
        <begin position="438"/>
        <end position="542"/>
    </location>
</feature>
<sequence length="675" mass="70952">EDADGDTSSATVTFDVTSVDDTPTATDDNLTVDEDSTAGVANQIDVSTNDNIGGDGGDGDDFAIATGPTNGTVVEVSDGVFEYVPNVGFSGTDSFTYTITDVDGSTATATVNITVNDTGNPLAVNDTATTTEDTPVTTGNVLTNDTVIDDATITAFDAISTNGGTVVNNGDGTFTYTPPLGFVGNDTFTYTLCDDDTPASCSTATVTVTVTDEGDPIAVDDTVTTIEDTPVTTGNVLDNDSVIDDATITAFDATSTNGGTVVNNGDGTFTYTPPPGFLGDDTFTYTLCDDDTPPSCSTATVTVTVIEASAPSLVLVKTAEVNGAQVGDEITYTFTVTNTGDTVIDNITVDDPLTGSVNLAINPSTLAPGEEGTASATYVLTQADINLGEVMNSATVIGEDPIGNDVMDISDSGDELVDEDGDGDPTNDPTITQIEQLPNLALTKLGIYVDTNNDGLLNTGDEIQYTFTVTNTGNVDITNITLSDPLPGIVINGGPIDLLVGETDESSFTAVYTLTEDDIFTGRVENQATVTGQDPNGEDITDLSDDPLEDINVDIDNDGDFEDITITVLDIRDSEIEIFTGLSPNGDGINDEFRIVGLQNFPRNNLQIFNRWGVKVFDQDGYEQPGVRFFVGISEGRTTISKNRELPVGTYYYVLRFEDSEGITRSRAGYLYINR</sequence>
<dbReference type="EMBL" id="FQYP01000025">
    <property type="protein sequence ID" value="SHJ72777.1"/>
    <property type="molecule type" value="Genomic_DNA"/>
</dbReference>
<feature type="non-terminal residue" evidence="3">
    <location>
        <position position="1"/>
    </location>
</feature>
<feature type="compositionally biased region" description="Low complexity" evidence="1">
    <location>
        <begin position="1"/>
        <end position="24"/>
    </location>
</feature>
<dbReference type="Pfam" id="PF13585">
    <property type="entry name" value="CHU_C"/>
    <property type="match status" value="1"/>
</dbReference>
<evidence type="ECO:0000256" key="1">
    <source>
        <dbReference type="SAM" id="MobiDB-lite"/>
    </source>
</evidence>
<dbReference type="Gene3D" id="2.60.40.10">
    <property type="entry name" value="Immunoglobulins"/>
    <property type="match status" value="1"/>
</dbReference>
<dbReference type="NCBIfam" id="TIGR01451">
    <property type="entry name" value="B_ant_repeat"/>
    <property type="match status" value="2"/>
</dbReference>
<dbReference type="AlphaFoldDB" id="A0A1M6LNI9"/>
<evidence type="ECO:0000313" key="3">
    <source>
        <dbReference type="EMBL" id="SHJ72777.1"/>
    </source>
</evidence>
<feature type="domain" description="DUF7507" evidence="2">
    <location>
        <begin position="310"/>
        <end position="407"/>
    </location>
</feature>
<dbReference type="Proteomes" id="UP000184432">
    <property type="component" value="Unassembled WGS sequence"/>
</dbReference>
<dbReference type="RefSeq" id="WP_139242109.1">
    <property type="nucleotide sequence ID" value="NZ_FQYP01000025.1"/>
</dbReference>
<dbReference type="InterPro" id="IPR047589">
    <property type="entry name" value="DUF11_rpt"/>
</dbReference>
<dbReference type="InterPro" id="IPR055354">
    <property type="entry name" value="DUF7507"/>
</dbReference>
<dbReference type="Gene3D" id="2.60.40.740">
    <property type="match status" value="1"/>
</dbReference>
<dbReference type="InterPro" id="IPR013783">
    <property type="entry name" value="Ig-like_fold"/>
</dbReference>
<evidence type="ECO:0000259" key="2">
    <source>
        <dbReference type="Pfam" id="PF24346"/>
    </source>
</evidence>
<protein>
    <submittedName>
        <fullName evidence="3">Conserved repeat domain-containing protein/gliding motility-associated C-terminal domain-containing protein</fullName>
    </submittedName>
</protein>
<feature type="region of interest" description="Disordered" evidence="1">
    <location>
        <begin position="1"/>
        <end position="29"/>
    </location>
</feature>
<accession>A0A1M6LNI9</accession>
<evidence type="ECO:0000313" key="4">
    <source>
        <dbReference type="Proteomes" id="UP000184432"/>
    </source>
</evidence>